<organism evidence="1 2">
    <name type="scientific">Yersinia aldovae</name>
    <dbReference type="NCBI Taxonomy" id="29483"/>
    <lineage>
        <taxon>Bacteria</taxon>
        <taxon>Pseudomonadati</taxon>
        <taxon>Pseudomonadota</taxon>
        <taxon>Gammaproteobacteria</taxon>
        <taxon>Enterobacterales</taxon>
        <taxon>Yersiniaceae</taxon>
        <taxon>Yersinia</taxon>
    </lineage>
</organism>
<evidence type="ECO:0000313" key="2">
    <source>
        <dbReference type="Proteomes" id="UP000041595"/>
    </source>
</evidence>
<dbReference type="Proteomes" id="UP000041595">
    <property type="component" value="Unassembled WGS sequence"/>
</dbReference>
<dbReference type="AlphaFoldDB" id="A0A0T9UGD2"/>
<sequence length="111" mass="12281">MAKKPRTPDTPQLAMLRQITGELAKDIKTEADLNKILNQFVKMTVEAALDAEMEHHLGYAKVPLKAEEVVRVATASHPKCSLHSTASWPSRRPVIATVNLTPLLFKKGKPD</sequence>
<accession>A0A0T9UGD2</accession>
<name>A0A0T9UGD2_YERAL</name>
<evidence type="ECO:0000313" key="1">
    <source>
        <dbReference type="EMBL" id="CNL40070.1"/>
    </source>
</evidence>
<gene>
    <name evidence="1" type="ORF">ERS137965_02944</name>
</gene>
<proteinExistence type="predicted"/>
<reference evidence="1 2" key="1">
    <citation type="submission" date="2015-03" db="EMBL/GenBank/DDBJ databases">
        <authorList>
            <person name="Murphy D."/>
        </authorList>
    </citation>
    <scope>NUCLEOTIDE SEQUENCE [LARGE SCALE GENOMIC DNA]</scope>
    <source>
        <strain evidence="1 2">IP06005</strain>
    </source>
</reference>
<protein>
    <submittedName>
        <fullName evidence="1">Transposase</fullName>
    </submittedName>
</protein>
<dbReference type="EMBL" id="CQEJ01000017">
    <property type="protein sequence ID" value="CNL40070.1"/>
    <property type="molecule type" value="Genomic_DNA"/>
</dbReference>